<dbReference type="AlphaFoldDB" id="A0A512RJW7"/>
<name>A0A512RJW7_9BACT</name>
<organism evidence="1 2">
    <name type="scientific">Chitinophaga cymbidii</name>
    <dbReference type="NCBI Taxonomy" id="1096750"/>
    <lineage>
        <taxon>Bacteria</taxon>
        <taxon>Pseudomonadati</taxon>
        <taxon>Bacteroidota</taxon>
        <taxon>Chitinophagia</taxon>
        <taxon>Chitinophagales</taxon>
        <taxon>Chitinophagaceae</taxon>
        <taxon>Chitinophaga</taxon>
    </lineage>
</organism>
<accession>A0A512RJW7</accession>
<evidence type="ECO:0000313" key="2">
    <source>
        <dbReference type="Proteomes" id="UP000321436"/>
    </source>
</evidence>
<proteinExistence type="predicted"/>
<evidence type="ECO:0000313" key="1">
    <source>
        <dbReference type="EMBL" id="GEP95975.1"/>
    </source>
</evidence>
<evidence type="ECO:0008006" key="3">
    <source>
        <dbReference type="Google" id="ProtNLM"/>
    </source>
</evidence>
<sequence>MLEYKIVNVQGDPIIGTINDEDSSITVYLPFYLQLLTLEPEITVSTGATVSPASGTLVEDLLDVFRNGREIKYIVTGKDGSKKTYTLNITVQQPPVVLEELSTAESIRNYNVRSTTLSLRITLQGSGFSENRQLMKMEMVDDEGNIYPLGIATNNFNDTQSLNINLSRNDQDLFNSFETSKTFRIRVYNYARQAITQYPIQITKT</sequence>
<keyword evidence="2" id="KW-1185">Reference proteome</keyword>
<protein>
    <recommendedName>
        <fullName evidence="3">Cadherin-like beta sandwich domain-containing protein</fullName>
    </recommendedName>
</protein>
<reference evidence="1 2" key="1">
    <citation type="submission" date="2019-07" db="EMBL/GenBank/DDBJ databases">
        <title>Whole genome shotgun sequence of Chitinophaga cymbidii NBRC 109752.</title>
        <authorList>
            <person name="Hosoyama A."/>
            <person name="Uohara A."/>
            <person name="Ohji S."/>
            <person name="Ichikawa N."/>
        </authorList>
    </citation>
    <scope>NUCLEOTIDE SEQUENCE [LARGE SCALE GENOMIC DNA]</scope>
    <source>
        <strain evidence="1 2">NBRC 109752</strain>
    </source>
</reference>
<dbReference type="Gene3D" id="2.60.40.2340">
    <property type="match status" value="1"/>
</dbReference>
<gene>
    <name evidence="1" type="ORF">CCY01nite_22350</name>
</gene>
<comment type="caution">
    <text evidence="1">The sequence shown here is derived from an EMBL/GenBank/DDBJ whole genome shotgun (WGS) entry which is preliminary data.</text>
</comment>
<dbReference type="Proteomes" id="UP000321436">
    <property type="component" value="Unassembled WGS sequence"/>
</dbReference>
<dbReference type="EMBL" id="BKAU01000002">
    <property type="protein sequence ID" value="GEP95975.1"/>
    <property type="molecule type" value="Genomic_DNA"/>
</dbReference>